<keyword evidence="8" id="KW-0732">Signal</keyword>
<dbReference type="CDD" id="cd24040">
    <property type="entry name" value="ASKHA_NBD_GDA1"/>
    <property type="match status" value="1"/>
</dbReference>
<dbReference type="Gene3D" id="3.30.420.150">
    <property type="entry name" value="Exopolyphosphatase. Domain 2"/>
    <property type="match status" value="1"/>
</dbReference>
<gene>
    <name evidence="10" type="ORF">G6F50_009346</name>
</gene>
<dbReference type="Gene3D" id="3.60.21.10">
    <property type="match status" value="1"/>
</dbReference>
<dbReference type="InterPro" id="IPR036907">
    <property type="entry name" value="5'-Nucleotdase_C_sf"/>
</dbReference>
<dbReference type="EC" id="3.6.1.42" evidence="4"/>
<dbReference type="EMBL" id="JAANIU010001818">
    <property type="protein sequence ID" value="KAG1566219.1"/>
    <property type="molecule type" value="Genomic_DNA"/>
</dbReference>
<evidence type="ECO:0000313" key="11">
    <source>
        <dbReference type="Proteomes" id="UP000740926"/>
    </source>
</evidence>
<dbReference type="GO" id="GO:0017111">
    <property type="term" value="F:ribonucleoside triphosphate phosphatase activity"/>
    <property type="evidence" value="ECO:0007669"/>
    <property type="project" value="TreeGrafter"/>
</dbReference>
<dbReference type="Pfam" id="PF21953">
    <property type="entry name" value="NadN_nucleosid_C"/>
    <property type="match status" value="1"/>
</dbReference>
<dbReference type="GO" id="GO:0004382">
    <property type="term" value="F:GDP phosphatase activity"/>
    <property type="evidence" value="ECO:0007669"/>
    <property type="project" value="UniProtKB-EC"/>
</dbReference>
<feature type="signal peptide" evidence="8">
    <location>
        <begin position="1"/>
        <end position="18"/>
    </location>
</feature>
<evidence type="ECO:0000256" key="3">
    <source>
        <dbReference type="ARBA" id="ARBA00037742"/>
    </source>
</evidence>
<keyword evidence="11" id="KW-1185">Reference proteome</keyword>
<evidence type="ECO:0000256" key="4">
    <source>
        <dbReference type="ARBA" id="ARBA00038903"/>
    </source>
</evidence>
<evidence type="ECO:0000256" key="2">
    <source>
        <dbReference type="ARBA" id="ARBA00022801"/>
    </source>
</evidence>
<dbReference type="SUPFAM" id="SSF56300">
    <property type="entry name" value="Metallo-dependent phosphatases"/>
    <property type="match status" value="1"/>
</dbReference>
<proteinExistence type="inferred from homology"/>
<organism evidence="10 11">
    <name type="scientific">Rhizopus delemar</name>
    <dbReference type="NCBI Taxonomy" id="936053"/>
    <lineage>
        <taxon>Eukaryota</taxon>
        <taxon>Fungi</taxon>
        <taxon>Fungi incertae sedis</taxon>
        <taxon>Mucoromycota</taxon>
        <taxon>Mucoromycotina</taxon>
        <taxon>Mucoromycetes</taxon>
        <taxon>Mucorales</taxon>
        <taxon>Mucorineae</taxon>
        <taxon>Rhizopodaceae</taxon>
        <taxon>Rhizopus</taxon>
    </lineage>
</organism>
<dbReference type="Proteomes" id="UP000740926">
    <property type="component" value="Unassembled WGS sequence"/>
</dbReference>
<dbReference type="InterPro" id="IPR000407">
    <property type="entry name" value="GDA1_CD39_NTPase"/>
</dbReference>
<keyword evidence="6" id="KW-0067">ATP-binding</keyword>
<protein>
    <recommendedName>
        <fullName evidence="4">guanosine-diphosphatase</fullName>
        <ecNumber evidence="4">3.6.1.42</ecNumber>
    </recommendedName>
</protein>
<comment type="similarity">
    <text evidence="1 7">Belongs to the GDA1/CD39 NTPase family.</text>
</comment>
<dbReference type="PANTHER" id="PTHR11782">
    <property type="entry name" value="ADENOSINE/GUANOSINE DIPHOSPHATASE"/>
    <property type="match status" value="1"/>
</dbReference>
<dbReference type="AlphaFoldDB" id="A0A9P6YWX3"/>
<feature type="binding site" evidence="6">
    <location>
        <begin position="738"/>
        <end position="742"/>
    </location>
    <ligand>
        <name>ATP</name>
        <dbReference type="ChEBI" id="CHEBI:30616"/>
    </ligand>
</feature>
<feature type="domain" description="Putative 5'-nucleotidase C-terminal" evidence="9">
    <location>
        <begin position="322"/>
        <end position="493"/>
    </location>
</feature>
<dbReference type="PANTHER" id="PTHR11782:SF83">
    <property type="entry name" value="GUANOSINE-DIPHOSPHATASE"/>
    <property type="match status" value="1"/>
</dbReference>
<sequence>MLYSTLITAGLLFIQANGHSINKRQQKDAVNTPDLPELKPLVWGDVNFIHSTDTHGWLEGHVLQGSYNGDLGDFYSFTVRMKQKAKKLKKDLFIVDTGDTHDGDGLSDVTDPRGEVTQPLITNIPYDILTIGNHELYVDNITTDTVRHFVPHWNGRYLAANVYFKDLQTNKTTQIGNKYTYFKGEFGTRVLAYGFLFNFAGNGNNSVVNYVEDEIAKPWFNQSLKAHTPDIITIIGHIVILETLLFMTVVRQALNLAGTWKRLVSFRLIRYLDQNRATYIYHSVDGKEKKFDTTKGKKMSSKIYKLREKLQLSQHLGCAPQDYPLYSVPVTNSSSLYHLVTHEVLPKTVADTSRKNTAFFLYNGGGLRYDIFKGPFTESNVYQISPFEDNFYCIYDVPLSTARKVLPILNHEGELKKRSVWPHVQFKATMNSTDHNLTPGYVTTDDYGIGGDDTPHSAIPFYDSPAYVGSDLPTNVDDSTLIDIVYLDFFDNQLRGILKNLTGTSWTANTTYSPYTNLMSNKKQPKLKTPYAHLRDAAAANREKSLNSIRLVFALLGIITAIIFYRKPDIINTLTSKPTITSCQKYALMVDAGSTGSRIHVYRFHQCNRHDPVRLEEEELFAQTQPGLSAFANEPQKAAESLDGLMQDALRLVPSRLQKTTPIAVKATAGLRLLGEAKSEAILEAVRDHLATYPFRVMDVSMMDGKDEGVYAWITVNFLLGHFADNSQHSAAVLDLGGGSTQIVFEPDRLPDGSLPSLPETDSKYILHFDGKDYLLYQNSYLGYGLMEARKRMHQQVMAIQPEGNMHACLPRGLLWEYSKEVSQPVLFNGTGSFTDCVNVADMMLNKDKECELAPCSFDGIYQPPISDSFKHGPIYIFSYFHDRTQPLGLPATFRLPELEALTESICSGAFLDNVTDVALKEEILDRPEWCLDLSFIYRLLSYGYEIPHDRLLTVAKKIDNVETGWCLGAAIAILGELEHTQ</sequence>
<dbReference type="PROSITE" id="PS01238">
    <property type="entry name" value="GDA1_CD39_NTPASE"/>
    <property type="match status" value="1"/>
</dbReference>
<dbReference type="SUPFAM" id="SSF55816">
    <property type="entry name" value="5'-nucleotidase (syn. UDP-sugar hydrolase), C-terminal domain"/>
    <property type="match status" value="1"/>
</dbReference>
<dbReference type="GO" id="GO:0016020">
    <property type="term" value="C:membrane"/>
    <property type="evidence" value="ECO:0007669"/>
    <property type="project" value="TreeGrafter"/>
</dbReference>
<keyword evidence="2 7" id="KW-0378">Hydrolase</keyword>
<evidence type="ECO:0000256" key="5">
    <source>
        <dbReference type="PIRSR" id="PIRSR600407-1"/>
    </source>
</evidence>
<dbReference type="GO" id="GO:0009166">
    <property type="term" value="P:nucleotide catabolic process"/>
    <property type="evidence" value="ECO:0007669"/>
    <property type="project" value="InterPro"/>
</dbReference>
<dbReference type="GO" id="GO:0006487">
    <property type="term" value="P:protein N-linked glycosylation"/>
    <property type="evidence" value="ECO:0007669"/>
    <property type="project" value="TreeGrafter"/>
</dbReference>
<evidence type="ECO:0000313" key="10">
    <source>
        <dbReference type="EMBL" id="KAG1566219.1"/>
    </source>
</evidence>
<evidence type="ECO:0000256" key="6">
    <source>
        <dbReference type="PIRSR" id="PIRSR600407-2"/>
    </source>
</evidence>
<comment type="caution">
    <text evidence="10">The sequence shown here is derived from an EMBL/GenBank/DDBJ whole genome shotgun (WGS) entry which is preliminary data.</text>
</comment>
<dbReference type="InterPro" id="IPR029052">
    <property type="entry name" value="Metallo-depent_PP-like"/>
</dbReference>
<accession>A0A9P6YWX3</accession>
<feature type="chain" id="PRO_5040333707" description="guanosine-diphosphatase" evidence="8">
    <location>
        <begin position="19"/>
        <end position="982"/>
    </location>
</feature>
<evidence type="ECO:0000256" key="7">
    <source>
        <dbReference type="RuleBase" id="RU003833"/>
    </source>
</evidence>
<dbReference type="GO" id="GO:0009134">
    <property type="term" value="P:nucleoside diphosphate catabolic process"/>
    <property type="evidence" value="ECO:0007669"/>
    <property type="project" value="TreeGrafter"/>
</dbReference>
<feature type="active site" description="Proton acceptor" evidence="5">
    <location>
        <position position="708"/>
    </location>
</feature>
<evidence type="ECO:0000256" key="1">
    <source>
        <dbReference type="ARBA" id="ARBA00009283"/>
    </source>
</evidence>
<dbReference type="Gene3D" id="3.90.780.10">
    <property type="entry name" value="5'-Nucleotidase, C-terminal domain"/>
    <property type="match status" value="1"/>
</dbReference>
<evidence type="ECO:0000256" key="8">
    <source>
        <dbReference type="SAM" id="SignalP"/>
    </source>
</evidence>
<comment type="function">
    <text evidence="3">After transfer of sugars to endogenous macromolecular acceptors, the enzyme converts nucleoside diphosphates to nucleoside monophosphates which in turn exit the Golgi lumen in a coupled antiporter reaction, allowing entry of additional nucleotide sugar from the cytosol.</text>
</comment>
<dbReference type="Pfam" id="PF01150">
    <property type="entry name" value="GDA1_CD39"/>
    <property type="match status" value="1"/>
</dbReference>
<reference evidence="10 11" key="1">
    <citation type="journal article" date="2020" name="Microb. Genom.">
        <title>Genetic diversity of clinical and environmental Mucorales isolates obtained from an investigation of mucormycosis cases among solid organ transplant recipients.</title>
        <authorList>
            <person name="Nguyen M.H."/>
            <person name="Kaul D."/>
            <person name="Muto C."/>
            <person name="Cheng S.J."/>
            <person name="Richter R.A."/>
            <person name="Bruno V.M."/>
            <person name="Liu G."/>
            <person name="Beyhan S."/>
            <person name="Sundermann A.J."/>
            <person name="Mounaud S."/>
            <person name="Pasculle A.W."/>
            <person name="Nierman W.C."/>
            <person name="Driscoll E."/>
            <person name="Cumbie R."/>
            <person name="Clancy C.J."/>
            <person name="Dupont C.L."/>
        </authorList>
    </citation>
    <scope>NUCLEOTIDE SEQUENCE [LARGE SCALE GENOMIC DNA]</scope>
    <source>
        <strain evidence="10 11">GL24</strain>
    </source>
</reference>
<dbReference type="GO" id="GO:0045134">
    <property type="term" value="F:UDP phosphatase activity"/>
    <property type="evidence" value="ECO:0007669"/>
    <property type="project" value="TreeGrafter"/>
</dbReference>
<keyword evidence="6" id="KW-0547">Nucleotide-binding</keyword>
<dbReference type="GO" id="GO:0005524">
    <property type="term" value="F:ATP binding"/>
    <property type="evidence" value="ECO:0007669"/>
    <property type="project" value="UniProtKB-KW"/>
</dbReference>
<dbReference type="InterPro" id="IPR053828">
    <property type="entry name" value="Nucleosidase_C"/>
</dbReference>
<dbReference type="Gene3D" id="3.30.420.40">
    <property type="match status" value="1"/>
</dbReference>
<dbReference type="GO" id="GO:0005794">
    <property type="term" value="C:Golgi apparatus"/>
    <property type="evidence" value="ECO:0007669"/>
    <property type="project" value="TreeGrafter"/>
</dbReference>
<name>A0A9P6YWX3_9FUNG</name>
<evidence type="ECO:0000259" key="9">
    <source>
        <dbReference type="Pfam" id="PF21953"/>
    </source>
</evidence>